<feature type="compositionally biased region" description="Basic and acidic residues" evidence="1">
    <location>
        <begin position="1"/>
        <end position="16"/>
    </location>
</feature>
<protein>
    <submittedName>
        <fullName evidence="2">Uncharacterized protein</fullName>
    </submittedName>
</protein>
<dbReference type="EMBL" id="GHES01035370">
    <property type="protein sequence ID" value="MPA65929.1"/>
    <property type="molecule type" value="Transcribed_RNA"/>
</dbReference>
<name>A0A5B7BAJ4_DAVIN</name>
<feature type="region of interest" description="Disordered" evidence="1">
    <location>
        <begin position="1"/>
        <end position="56"/>
    </location>
</feature>
<evidence type="ECO:0000256" key="1">
    <source>
        <dbReference type="SAM" id="MobiDB-lite"/>
    </source>
</evidence>
<evidence type="ECO:0000313" key="2">
    <source>
        <dbReference type="EMBL" id="MPA65929.1"/>
    </source>
</evidence>
<accession>A0A5B7BAJ4</accession>
<dbReference type="AlphaFoldDB" id="A0A5B7BAJ4"/>
<reference evidence="2" key="1">
    <citation type="submission" date="2019-08" db="EMBL/GenBank/DDBJ databases">
        <title>Reference gene set and small RNA set construction with multiple tissues from Davidia involucrata Baill.</title>
        <authorList>
            <person name="Yang H."/>
            <person name="Zhou C."/>
            <person name="Li G."/>
            <person name="Wang J."/>
            <person name="Gao P."/>
            <person name="Wang M."/>
            <person name="Wang R."/>
            <person name="Zhao Y."/>
        </authorList>
    </citation>
    <scope>NUCLEOTIDE SEQUENCE</scope>
    <source>
        <tissue evidence="2">Mixed with DoveR01_LX</tissue>
    </source>
</reference>
<proteinExistence type="predicted"/>
<sequence length="145" mass="16442">MFRKLDERDNPLEKTIEMSPSPSPVPSVNISLGGVDNVDQGSSVDRQAPAPLPKEEPIDRVTDERCDISSNRCPDNKNMIACLSHAGTDQYLSKCWRKSNNCIKCWKWKLCNSHGISSTRRQLLQAIFFLCHLCNPHQRCLPTIF</sequence>
<organism evidence="2">
    <name type="scientific">Davidia involucrata</name>
    <name type="common">Dove tree</name>
    <dbReference type="NCBI Taxonomy" id="16924"/>
    <lineage>
        <taxon>Eukaryota</taxon>
        <taxon>Viridiplantae</taxon>
        <taxon>Streptophyta</taxon>
        <taxon>Embryophyta</taxon>
        <taxon>Tracheophyta</taxon>
        <taxon>Spermatophyta</taxon>
        <taxon>Magnoliopsida</taxon>
        <taxon>eudicotyledons</taxon>
        <taxon>Gunneridae</taxon>
        <taxon>Pentapetalae</taxon>
        <taxon>asterids</taxon>
        <taxon>Cornales</taxon>
        <taxon>Nyssaceae</taxon>
        <taxon>Davidia</taxon>
    </lineage>
</organism>
<gene>
    <name evidence="2" type="ORF">Din_035370</name>
</gene>